<reference evidence="3 4" key="1">
    <citation type="submission" date="2022-03" db="EMBL/GenBank/DDBJ databases">
        <title>Streptomyces yunnanensis P86,complete genome.</title>
        <authorList>
            <person name="Chen S."/>
            <person name="Zhang Q."/>
        </authorList>
    </citation>
    <scope>NUCLEOTIDE SEQUENCE [LARGE SCALE GENOMIC DNA]</scope>
    <source>
        <strain evidence="3 4">P86</strain>
    </source>
</reference>
<dbReference type="Proteomes" id="UP001218629">
    <property type="component" value="Chromosome"/>
</dbReference>
<dbReference type="InterPro" id="IPR002559">
    <property type="entry name" value="Transposase_11"/>
</dbReference>
<evidence type="ECO:0000313" key="4">
    <source>
        <dbReference type="Proteomes" id="UP001218629"/>
    </source>
</evidence>
<dbReference type="Pfam" id="PF05598">
    <property type="entry name" value="DUF772"/>
    <property type="match status" value="1"/>
</dbReference>
<sequence length="454" mass="51104">MLRVAGVQDPWWEVLPEQARQMPSELAGIDAYLDDERFIAPWRAVFAERLGRPSIPVETLLRLLYLKHRYQLGYETLCREVADSLSWRRFCRIPLTSPVPHPTTLIKLVRRSGVQTAEQLNAALLGKLAEDKLLRCRKLRIDTTVIEADIDHPTDADLLEHGVRKLGRLVRRIAAAGAARRTSFRDRSRSAGRRLKEISRTLRRRTGQALGEIDRLTGEIAAVARATLRDVVVVERNALRALGKRPSGRLAHLVGELAEAAAGTRRLLEQTALRLVGIRTIPDRLVSLADPDARPIRKGKPQHPTQFGYTALVAEDERGFVVDHKVQRGNPPDAPQLVPSVERVTTLTGRPPGTVVADRGFGFAANDQALAELGVQRIGLQRAGRPGKARREYERSRPFRRMRNWRVGIEARISHLKRGFGFRRTRLRRLTGAQTWAGLGVFAYNLQRMTTLSR</sequence>
<proteinExistence type="predicted"/>
<dbReference type="EMBL" id="CP095749">
    <property type="protein sequence ID" value="WEB45200.1"/>
    <property type="molecule type" value="Genomic_DNA"/>
</dbReference>
<name>A0ABY8AJK7_9ACTN</name>
<evidence type="ECO:0000259" key="1">
    <source>
        <dbReference type="Pfam" id="PF01609"/>
    </source>
</evidence>
<organism evidence="3 4">
    <name type="scientific">Streptomyces yunnanensis</name>
    <dbReference type="NCBI Taxonomy" id="156453"/>
    <lineage>
        <taxon>Bacteria</taxon>
        <taxon>Bacillati</taxon>
        <taxon>Actinomycetota</taxon>
        <taxon>Actinomycetes</taxon>
        <taxon>Kitasatosporales</taxon>
        <taxon>Streptomycetaceae</taxon>
        <taxon>Streptomyces</taxon>
    </lineage>
</organism>
<dbReference type="PANTHER" id="PTHR33803">
    <property type="entry name" value="IS1478 TRANSPOSASE"/>
    <property type="match status" value="1"/>
</dbReference>
<dbReference type="Pfam" id="PF01609">
    <property type="entry name" value="DDE_Tnp_1"/>
    <property type="match status" value="1"/>
</dbReference>
<dbReference type="InterPro" id="IPR008490">
    <property type="entry name" value="Transposase_InsH_N"/>
</dbReference>
<dbReference type="RefSeq" id="WP_275311413.1">
    <property type="nucleotide sequence ID" value="NZ_CP095749.1"/>
</dbReference>
<evidence type="ECO:0000259" key="2">
    <source>
        <dbReference type="Pfam" id="PF05598"/>
    </source>
</evidence>
<gene>
    <name evidence="3" type="ORF">MOV08_41865</name>
</gene>
<feature type="domain" description="Transposase IS4-like" evidence="1">
    <location>
        <begin position="303"/>
        <end position="446"/>
    </location>
</feature>
<keyword evidence="4" id="KW-1185">Reference proteome</keyword>
<feature type="domain" description="Transposase InsH N-terminal" evidence="2">
    <location>
        <begin position="22"/>
        <end position="110"/>
    </location>
</feature>
<dbReference type="PANTHER" id="PTHR33803:SF3">
    <property type="entry name" value="BLL1974 PROTEIN"/>
    <property type="match status" value="1"/>
</dbReference>
<evidence type="ECO:0000313" key="3">
    <source>
        <dbReference type="EMBL" id="WEB45200.1"/>
    </source>
</evidence>
<protein>
    <submittedName>
        <fullName evidence="3">ISNCY family transposase</fullName>
    </submittedName>
</protein>
<dbReference type="NCBIfam" id="NF033593">
    <property type="entry name" value="transpos_ISNCY_1"/>
    <property type="match status" value="1"/>
</dbReference>
<accession>A0ABY8AJK7</accession>